<proteinExistence type="predicted"/>
<accession>A0AAN9L256</accession>
<sequence length="130" mass="14922">MITVVTHSNKRQLGFGIESWKRHVLSVNPTNFFMPQKFGGDSASCLIAQTLQSLQKFSNWIRSLTWRELEPLHPNFPDFILSDPFIFRYPFLRSSSINLVFASLPHSQFRLSQFPDLVEALLGSLICCAF</sequence>
<reference evidence="1 2" key="1">
    <citation type="submission" date="2024-01" db="EMBL/GenBank/DDBJ databases">
        <title>The genomes of 5 underutilized Papilionoideae crops provide insights into root nodulation and disease resistanc.</title>
        <authorList>
            <person name="Jiang F."/>
        </authorList>
    </citation>
    <scope>NUCLEOTIDE SEQUENCE [LARGE SCALE GENOMIC DNA]</scope>
    <source>
        <strain evidence="1">LVBAO_FW01</strain>
        <tissue evidence="1">Leaves</tissue>
    </source>
</reference>
<protein>
    <submittedName>
        <fullName evidence="1">Uncharacterized protein</fullName>
    </submittedName>
</protein>
<keyword evidence="2" id="KW-1185">Reference proteome</keyword>
<dbReference type="Proteomes" id="UP001367508">
    <property type="component" value="Unassembled WGS sequence"/>
</dbReference>
<name>A0AAN9L256_CANGL</name>
<comment type="caution">
    <text evidence="1">The sequence shown here is derived from an EMBL/GenBank/DDBJ whole genome shotgun (WGS) entry which is preliminary data.</text>
</comment>
<dbReference type="AlphaFoldDB" id="A0AAN9L256"/>
<organism evidence="1 2">
    <name type="scientific">Canavalia gladiata</name>
    <name type="common">Sword bean</name>
    <name type="synonym">Dolichos gladiatus</name>
    <dbReference type="NCBI Taxonomy" id="3824"/>
    <lineage>
        <taxon>Eukaryota</taxon>
        <taxon>Viridiplantae</taxon>
        <taxon>Streptophyta</taxon>
        <taxon>Embryophyta</taxon>
        <taxon>Tracheophyta</taxon>
        <taxon>Spermatophyta</taxon>
        <taxon>Magnoliopsida</taxon>
        <taxon>eudicotyledons</taxon>
        <taxon>Gunneridae</taxon>
        <taxon>Pentapetalae</taxon>
        <taxon>rosids</taxon>
        <taxon>fabids</taxon>
        <taxon>Fabales</taxon>
        <taxon>Fabaceae</taxon>
        <taxon>Papilionoideae</taxon>
        <taxon>50 kb inversion clade</taxon>
        <taxon>NPAAA clade</taxon>
        <taxon>indigoferoid/millettioid clade</taxon>
        <taxon>Phaseoleae</taxon>
        <taxon>Canavalia</taxon>
    </lineage>
</organism>
<gene>
    <name evidence="1" type="ORF">VNO77_21715</name>
</gene>
<dbReference type="EMBL" id="JAYMYQ010000005">
    <property type="protein sequence ID" value="KAK7327631.1"/>
    <property type="molecule type" value="Genomic_DNA"/>
</dbReference>
<evidence type="ECO:0000313" key="2">
    <source>
        <dbReference type="Proteomes" id="UP001367508"/>
    </source>
</evidence>
<evidence type="ECO:0000313" key="1">
    <source>
        <dbReference type="EMBL" id="KAK7327631.1"/>
    </source>
</evidence>